<keyword evidence="2" id="KW-1185">Reference proteome</keyword>
<dbReference type="AlphaFoldDB" id="A0A9W4DIR9"/>
<sequence length="26" mass="2649">MKCFNGDAGTLAPLREAVKGSGAQRA</sequence>
<gene>
    <name evidence="1" type="ORF">SCOCK_100063</name>
</gene>
<organism evidence="1 2">
    <name type="scientific">Actinacidiphila cocklensis</name>
    <dbReference type="NCBI Taxonomy" id="887465"/>
    <lineage>
        <taxon>Bacteria</taxon>
        <taxon>Bacillati</taxon>
        <taxon>Actinomycetota</taxon>
        <taxon>Actinomycetes</taxon>
        <taxon>Kitasatosporales</taxon>
        <taxon>Streptomycetaceae</taxon>
        <taxon>Actinacidiphila</taxon>
    </lineage>
</organism>
<name>A0A9W4DIR9_9ACTN</name>
<evidence type="ECO:0000313" key="2">
    <source>
        <dbReference type="Proteomes" id="UP001152519"/>
    </source>
</evidence>
<accession>A0A9W4DIR9</accession>
<dbReference type="EMBL" id="CAJSLV010000002">
    <property type="protein sequence ID" value="CAG6390997.1"/>
    <property type="molecule type" value="Genomic_DNA"/>
</dbReference>
<dbReference type="Proteomes" id="UP001152519">
    <property type="component" value="Unassembled WGS sequence"/>
</dbReference>
<reference evidence="1" key="1">
    <citation type="submission" date="2021-05" db="EMBL/GenBank/DDBJ databases">
        <authorList>
            <person name="Arsene-Ploetze F."/>
        </authorList>
    </citation>
    <scope>NUCLEOTIDE SEQUENCE</scope>
    <source>
        <strain evidence="1">DSM 42138</strain>
    </source>
</reference>
<evidence type="ECO:0000313" key="1">
    <source>
        <dbReference type="EMBL" id="CAG6390997.1"/>
    </source>
</evidence>
<comment type="caution">
    <text evidence="1">The sequence shown here is derived from an EMBL/GenBank/DDBJ whole genome shotgun (WGS) entry which is preliminary data.</text>
</comment>
<protein>
    <submittedName>
        <fullName evidence="1">Uncharacterized protein</fullName>
    </submittedName>
</protein>
<proteinExistence type="predicted"/>